<evidence type="ECO:0000313" key="2">
    <source>
        <dbReference type="EMBL" id="CAL8121520.1"/>
    </source>
</evidence>
<name>A0ABP1R7F7_9HEXA</name>
<sequence>MLLKYEFIPIIVQGLKIDSFFHITPFQWDNETSRFKIKNTLTSRLWRVAGYIYFYITGSLILLSVLGNNETNDLAQRSQTLVMGLALICCGTIFWTLHKEHRGMVSVLNGLIKLEHQMDRDAVMNSQDSRTILVKWIGKIIVRTGKCYAVLGALGAGCDPKFPTNSFAIYVPNLENLDNKFWNIVFRLVTMVGNFVVWHFAGLLGVIACLTMIVSMEAIRVFQLSLKNYTNNSVSFGMWLKTKDLYDRLRLLIQIFNQVYANGIVVHLLIFISVAQVSSVYCLIRCVGLPAPILFTLLFIVVDSYVVVVGVYGCAGEVNKASKLVTSRLKRTSRNAKGILARKMTSGFPDLRIGFGSANFIEQTTPLEFINFNNCRIVDLLLFKR</sequence>
<evidence type="ECO:0000256" key="1">
    <source>
        <dbReference type="SAM" id="Phobius"/>
    </source>
</evidence>
<dbReference type="Proteomes" id="UP001642540">
    <property type="component" value="Unassembled WGS sequence"/>
</dbReference>
<dbReference type="EMBL" id="CAXLJM020000065">
    <property type="protein sequence ID" value="CAL8121520.1"/>
    <property type="molecule type" value="Genomic_DNA"/>
</dbReference>
<organism evidence="2 3">
    <name type="scientific">Orchesella dallaii</name>
    <dbReference type="NCBI Taxonomy" id="48710"/>
    <lineage>
        <taxon>Eukaryota</taxon>
        <taxon>Metazoa</taxon>
        <taxon>Ecdysozoa</taxon>
        <taxon>Arthropoda</taxon>
        <taxon>Hexapoda</taxon>
        <taxon>Collembola</taxon>
        <taxon>Entomobryomorpha</taxon>
        <taxon>Entomobryoidea</taxon>
        <taxon>Orchesellidae</taxon>
        <taxon>Orchesellinae</taxon>
        <taxon>Orchesella</taxon>
    </lineage>
</organism>
<reference evidence="2 3" key="1">
    <citation type="submission" date="2024-08" db="EMBL/GenBank/DDBJ databases">
        <authorList>
            <person name="Cucini C."/>
            <person name="Frati F."/>
        </authorList>
    </citation>
    <scope>NUCLEOTIDE SEQUENCE [LARGE SCALE GENOMIC DNA]</scope>
</reference>
<keyword evidence="3" id="KW-1185">Reference proteome</keyword>
<gene>
    <name evidence="2" type="ORF">ODALV1_LOCUS19425</name>
</gene>
<feature type="transmembrane region" description="Helical" evidence="1">
    <location>
        <begin position="196"/>
        <end position="219"/>
    </location>
</feature>
<protein>
    <recommendedName>
        <fullName evidence="4">Gustatory receptor</fullName>
    </recommendedName>
</protein>
<comment type="caution">
    <text evidence="2">The sequence shown here is derived from an EMBL/GenBank/DDBJ whole genome shotgun (WGS) entry which is preliminary data.</text>
</comment>
<evidence type="ECO:0000313" key="3">
    <source>
        <dbReference type="Proteomes" id="UP001642540"/>
    </source>
</evidence>
<feature type="transmembrane region" description="Helical" evidence="1">
    <location>
        <begin position="48"/>
        <end position="68"/>
    </location>
</feature>
<feature type="transmembrane region" description="Helical" evidence="1">
    <location>
        <begin position="80"/>
        <end position="98"/>
    </location>
</feature>
<proteinExistence type="predicted"/>
<accession>A0ABP1R7F7</accession>
<keyword evidence="1" id="KW-0812">Transmembrane</keyword>
<evidence type="ECO:0008006" key="4">
    <source>
        <dbReference type="Google" id="ProtNLM"/>
    </source>
</evidence>
<keyword evidence="1" id="KW-0472">Membrane</keyword>
<feature type="transmembrane region" description="Helical" evidence="1">
    <location>
        <begin position="293"/>
        <end position="315"/>
    </location>
</feature>
<feature type="transmembrane region" description="Helical" evidence="1">
    <location>
        <begin position="259"/>
        <end position="281"/>
    </location>
</feature>
<keyword evidence="1" id="KW-1133">Transmembrane helix</keyword>